<proteinExistence type="inferred from homology"/>
<keyword evidence="9" id="KW-0966">Cell projection</keyword>
<reference evidence="16" key="2">
    <citation type="submission" date="2016-06" db="UniProtKB">
        <authorList>
            <consortium name="WormBaseParasite"/>
        </authorList>
    </citation>
    <scope>IDENTIFICATION</scope>
</reference>
<comment type="subcellular location">
    <subcellularLocation>
        <location evidence="1">Cell projection</location>
        <location evidence="1">Cilium</location>
        <location evidence="1">Flagellum</location>
    </subcellularLocation>
    <subcellularLocation>
        <location evidence="2">Cytoplasm</location>
        <location evidence="2">Cytoskeleton</location>
        <location evidence="2">Cilium axoneme</location>
    </subcellularLocation>
</comment>
<accession>A0A0X3PPU9</accession>
<evidence type="ECO:0000256" key="7">
    <source>
        <dbReference type="ARBA" id="ARBA00023069"/>
    </source>
</evidence>
<keyword evidence="15" id="KW-1185">Reference proteome</keyword>
<dbReference type="Pfam" id="PF24667">
    <property type="entry name" value="MORN_DRC7"/>
    <property type="match status" value="1"/>
</dbReference>
<dbReference type="InterPro" id="IPR033551">
    <property type="entry name" value="DRC7/lobo"/>
</dbReference>
<comment type="similarity">
    <text evidence="3">Belongs to the DRC7 family.</text>
</comment>
<dbReference type="InterPro" id="IPR038765">
    <property type="entry name" value="Papain-like_cys_pep_sf"/>
</dbReference>
<evidence type="ECO:0000256" key="3">
    <source>
        <dbReference type="ARBA" id="ARBA00010738"/>
    </source>
</evidence>
<feature type="compositionally biased region" description="Polar residues" evidence="10">
    <location>
        <begin position="1"/>
        <end position="13"/>
    </location>
</feature>
<evidence type="ECO:0000256" key="1">
    <source>
        <dbReference type="ARBA" id="ARBA00004230"/>
    </source>
</evidence>
<dbReference type="SUPFAM" id="SSF54001">
    <property type="entry name" value="Cysteine proteinases"/>
    <property type="match status" value="1"/>
</dbReference>
<feature type="region of interest" description="Disordered" evidence="10">
    <location>
        <begin position="473"/>
        <end position="501"/>
    </location>
</feature>
<feature type="region of interest" description="Disordered" evidence="10">
    <location>
        <begin position="1"/>
        <end position="99"/>
    </location>
</feature>
<keyword evidence="8" id="KW-0206">Cytoskeleton</keyword>
<evidence type="ECO:0000256" key="5">
    <source>
        <dbReference type="ARBA" id="ARBA00022846"/>
    </source>
</evidence>
<feature type="domain" description="Dynein regulatory complex subunit 7 C-terminal" evidence="12">
    <location>
        <begin position="881"/>
        <end position="988"/>
    </location>
</feature>
<evidence type="ECO:0000256" key="4">
    <source>
        <dbReference type="ARBA" id="ARBA00022490"/>
    </source>
</evidence>
<dbReference type="Proteomes" id="UP000275846">
    <property type="component" value="Unassembled WGS sequence"/>
</dbReference>
<dbReference type="GO" id="GO:0030317">
    <property type="term" value="P:flagellated sperm motility"/>
    <property type="evidence" value="ECO:0007669"/>
    <property type="project" value="TreeGrafter"/>
</dbReference>
<dbReference type="GO" id="GO:0031514">
    <property type="term" value="C:motile cilium"/>
    <property type="evidence" value="ECO:0007669"/>
    <property type="project" value="UniProtKB-SubCell"/>
</dbReference>
<evidence type="ECO:0000313" key="14">
    <source>
        <dbReference type="EMBL" id="VDL91255.1"/>
    </source>
</evidence>
<keyword evidence="4" id="KW-0963">Cytoplasm</keyword>
<dbReference type="EMBL" id="GEEE01009252">
    <property type="protein sequence ID" value="JAP53973.1"/>
    <property type="molecule type" value="Transcribed_RNA"/>
</dbReference>
<name>A0A0X3PPU9_SCHSO</name>
<dbReference type="GO" id="GO:0005930">
    <property type="term" value="C:axoneme"/>
    <property type="evidence" value="ECO:0007669"/>
    <property type="project" value="UniProtKB-SubCell"/>
</dbReference>
<dbReference type="InterPro" id="IPR056291">
    <property type="entry name" value="MORN_DRC7"/>
</dbReference>
<dbReference type="PANTHER" id="PTHR35249">
    <property type="entry name" value="DYNEIN REGULATORY COMPLEX SUBUNIT 7"/>
    <property type="match status" value="1"/>
</dbReference>
<dbReference type="AlphaFoldDB" id="A0A0X3PPU9"/>
<dbReference type="Pfam" id="PF24671">
    <property type="entry name" value="DRC7_C"/>
    <property type="match status" value="1"/>
</dbReference>
<keyword evidence="6" id="KW-0175">Coiled coil</keyword>
<sequence>MTSEETGATTSDMNVDGTTGTTSSLVGTSEKPTDTQTTAPSEVPGEAPAPPEAEDVPDVDAVGVASGAGAEGEEGEKDDEKKTDAETEPAPPPPPPLSKEETAKLVLLKQQIDEMSPLYLPHEYKMLPESFDPESFPRSYKENTDREIKLLLYADNFRRQYAYLYRDRTRLLLTPQNECGVRKFVCTTIRPTKLPYAELYDWNGAAAFVADFLDYVPLVPSTELPTRLLSPSTALTIQMGTCFEYTTILCSMLIGVGYDAYVVSGYATRECCYADESRKTCPLLVEEPPPPPKVEEKIIKKYQVKPTKDFNSRFELSMEVQKTLDAKKAAEEEAARAKADLIKKEEPLPDPLYGLRVHSWILVLPGRRDVTTPFFIEPLTGLEVDIKTKMYLGIESVWNNMNYWVNMQDCSNGIQEMRYNLHHLSDWEYMLPSGVLNELLMPHDTELVGITKQGLDISEKLKKFKTQLDYGFEPATDKDDEGKPTAAEGTGTMTMDPEPSAAKPKASLYDKLLLVDLPLSWTLPIVLSKADYDMRYPNHTKMIVYNRVKLQKYSPYSQANGLVSLMTIYEDRELQHALETREGFAWRRDKLLERITDLTNSWVTEKFDHGRMSDQLKEHGYRSTATGPEAKRYMIFYEKVRVDGLMKRERVSNELKEWYCNRHDRLVYRETKYGRTIKKFGPPMTGSSGGKVALHTSSHAAIDVITERFDRNPNVPADEDVAERVFNIVGNRYILTYHIADDKIFPCTREFIKPPATNDRRQVVELHSDTHSTFQVDPNSKPKTNVSIYNMLLDLMALEEQAKETVRRSEKEVQAILSLRESEEANPKLDIGLFDTLRNQEMHNLRIALEEAAENERRRQKEKELDYLAPYLEMKDAILDDLTREQAFSVREACLQDLKERLIKKANIIQVRFEGEVQALQQKQQWFQLNQINLTKDDEQAYLQYCNDAIFRITTLETMLMRHKQTAPQKYMMLEKKLRSDPRLAEFLQNG</sequence>
<dbReference type="PANTHER" id="PTHR35249:SF2">
    <property type="entry name" value="DYNEIN REGULATORY COMPLEX SUBUNIT 7"/>
    <property type="match status" value="1"/>
</dbReference>
<keyword evidence="7" id="KW-0969">Cilium</keyword>
<dbReference type="WBParaSite" id="SSLN_0000502501-mRNA-1">
    <property type="protein sequence ID" value="SSLN_0000502501-mRNA-1"/>
    <property type="gene ID" value="SSLN_0000502501"/>
</dbReference>
<protein>
    <submittedName>
        <fullName evidence="13 16">Coiled-coil domain-containing protein lobo homolog</fullName>
    </submittedName>
</protein>
<reference evidence="14 15" key="3">
    <citation type="submission" date="2018-11" db="EMBL/GenBank/DDBJ databases">
        <authorList>
            <consortium name="Pathogen Informatics"/>
        </authorList>
    </citation>
    <scope>NUCLEOTIDE SEQUENCE [LARGE SCALE GENOMIC DNA]</scope>
    <source>
        <strain evidence="14 15">NST_G2</strain>
    </source>
</reference>
<evidence type="ECO:0000256" key="6">
    <source>
        <dbReference type="ARBA" id="ARBA00023054"/>
    </source>
</evidence>
<feature type="compositionally biased region" description="Low complexity" evidence="10">
    <location>
        <begin position="17"/>
        <end position="29"/>
    </location>
</feature>
<evidence type="ECO:0000313" key="13">
    <source>
        <dbReference type="EMBL" id="JAP53973.1"/>
    </source>
</evidence>
<evidence type="ECO:0000256" key="2">
    <source>
        <dbReference type="ARBA" id="ARBA00004430"/>
    </source>
</evidence>
<dbReference type="EMBL" id="UYSU01033027">
    <property type="protein sequence ID" value="VDL91255.1"/>
    <property type="molecule type" value="Genomic_DNA"/>
</dbReference>
<evidence type="ECO:0000259" key="12">
    <source>
        <dbReference type="Pfam" id="PF24671"/>
    </source>
</evidence>
<evidence type="ECO:0000256" key="9">
    <source>
        <dbReference type="ARBA" id="ARBA00023273"/>
    </source>
</evidence>
<dbReference type="STRING" id="70667.A0A0X3PPU9"/>
<evidence type="ECO:0000313" key="16">
    <source>
        <dbReference type="WBParaSite" id="SSLN_0000502501-mRNA-1"/>
    </source>
</evidence>
<reference evidence="13" key="1">
    <citation type="submission" date="2016-01" db="EMBL/GenBank/DDBJ databases">
        <title>Reference transcriptome for the parasite Schistocephalus solidus: insights into the molecular evolution of parasitism.</title>
        <authorList>
            <person name="Hebert F.O."/>
            <person name="Grambauer S."/>
            <person name="Barber I."/>
            <person name="Landry C.R."/>
            <person name="Aubin-Horth N."/>
        </authorList>
    </citation>
    <scope>NUCLEOTIDE SEQUENCE</scope>
</reference>
<evidence type="ECO:0000313" key="15">
    <source>
        <dbReference type="Proteomes" id="UP000275846"/>
    </source>
</evidence>
<dbReference type="InterPro" id="IPR056292">
    <property type="entry name" value="DRC7_C"/>
</dbReference>
<evidence type="ECO:0000259" key="11">
    <source>
        <dbReference type="Pfam" id="PF24667"/>
    </source>
</evidence>
<feature type="domain" description="Dynein regulatory complex subunit 7 MORN" evidence="11">
    <location>
        <begin position="537"/>
        <end position="831"/>
    </location>
</feature>
<feature type="compositionally biased region" description="Low complexity" evidence="10">
    <location>
        <begin position="59"/>
        <end position="68"/>
    </location>
</feature>
<keyword evidence="5" id="KW-0282">Flagellum</keyword>
<gene>
    <name evidence="13" type="primary">CC135</name>
    <name evidence="14" type="ORF">SSLN_LOCUS4870</name>
    <name evidence="13" type="ORF">TR119916</name>
</gene>
<evidence type="ECO:0000256" key="8">
    <source>
        <dbReference type="ARBA" id="ARBA00023212"/>
    </source>
</evidence>
<organism evidence="13">
    <name type="scientific">Schistocephalus solidus</name>
    <name type="common">Tapeworm</name>
    <dbReference type="NCBI Taxonomy" id="70667"/>
    <lineage>
        <taxon>Eukaryota</taxon>
        <taxon>Metazoa</taxon>
        <taxon>Spiralia</taxon>
        <taxon>Lophotrochozoa</taxon>
        <taxon>Platyhelminthes</taxon>
        <taxon>Cestoda</taxon>
        <taxon>Eucestoda</taxon>
        <taxon>Diphyllobothriidea</taxon>
        <taxon>Diphyllobothriidae</taxon>
        <taxon>Schistocephalus</taxon>
    </lineage>
</organism>
<dbReference type="OrthoDB" id="10262874at2759"/>
<evidence type="ECO:0000256" key="10">
    <source>
        <dbReference type="SAM" id="MobiDB-lite"/>
    </source>
</evidence>